<reference evidence="1" key="2">
    <citation type="journal article" date="2015" name="Fish Shellfish Immunol.">
        <title>Early steps in the European eel (Anguilla anguilla)-Vibrio vulnificus interaction in the gills: Role of the RtxA13 toxin.</title>
        <authorList>
            <person name="Callol A."/>
            <person name="Pajuelo D."/>
            <person name="Ebbesson L."/>
            <person name="Teles M."/>
            <person name="MacKenzie S."/>
            <person name="Amaro C."/>
        </authorList>
    </citation>
    <scope>NUCLEOTIDE SEQUENCE</scope>
</reference>
<sequence>MSKEDSGRHPAGHMLTKEERTWYAAHQTSICLSILTQQSQEV</sequence>
<proteinExistence type="predicted"/>
<protein>
    <submittedName>
        <fullName evidence="1">Uncharacterized protein</fullName>
    </submittedName>
</protein>
<reference evidence="1" key="1">
    <citation type="submission" date="2014-11" db="EMBL/GenBank/DDBJ databases">
        <authorList>
            <person name="Amaro Gonzalez C."/>
        </authorList>
    </citation>
    <scope>NUCLEOTIDE SEQUENCE</scope>
</reference>
<evidence type="ECO:0000313" key="1">
    <source>
        <dbReference type="EMBL" id="JAH06514.1"/>
    </source>
</evidence>
<name>A0A0E9PPS2_ANGAN</name>
<dbReference type="EMBL" id="GBXM01102063">
    <property type="protein sequence ID" value="JAH06514.1"/>
    <property type="molecule type" value="Transcribed_RNA"/>
</dbReference>
<organism evidence="1">
    <name type="scientific">Anguilla anguilla</name>
    <name type="common">European freshwater eel</name>
    <name type="synonym">Muraena anguilla</name>
    <dbReference type="NCBI Taxonomy" id="7936"/>
    <lineage>
        <taxon>Eukaryota</taxon>
        <taxon>Metazoa</taxon>
        <taxon>Chordata</taxon>
        <taxon>Craniata</taxon>
        <taxon>Vertebrata</taxon>
        <taxon>Euteleostomi</taxon>
        <taxon>Actinopterygii</taxon>
        <taxon>Neopterygii</taxon>
        <taxon>Teleostei</taxon>
        <taxon>Anguilliformes</taxon>
        <taxon>Anguillidae</taxon>
        <taxon>Anguilla</taxon>
    </lineage>
</organism>
<accession>A0A0E9PPS2</accession>
<dbReference type="AlphaFoldDB" id="A0A0E9PPS2"/>